<accession>A0A0V1MIY6</accession>
<organism evidence="1 2">
    <name type="scientific">Trichinella papuae</name>
    <dbReference type="NCBI Taxonomy" id="268474"/>
    <lineage>
        <taxon>Eukaryota</taxon>
        <taxon>Metazoa</taxon>
        <taxon>Ecdysozoa</taxon>
        <taxon>Nematoda</taxon>
        <taxon>Enoplea</taxon>
        <taxon>Dorylaimia</taxon>
        <taxon>Trichinellida</taxon>
        <taxon>Trichinellidae</taxon>
        <taxon>Trichinella</taxon>
    </lineage>
</organism>
<dbReference type="EMBL" id="JYDO01000089">
    <property type="protein sequence ID" value="KRZ71828.1"/>
    <property type="molecule type" value="Genomic_DNA"/>
</dbReference>
<keyword evidence="2" id="KW-1185">Reference proteome</keyword>
<protein>
    <submittedName>
        <fullName evidence="1">Uncharacterized protein</fullName>
    </submittedName>
</protein>
<reference evidence="1 2" key="1">
    <citation type="submission" date="2015-01" db="EMBL/GenBank/DDBJ databases">
        <title>Evolution of Trichinella species and genotypes.</title>
        <authorList>
            <person name="Korhonen P.K."/>
            <person name="Edoardo P."/>
            <person name="Giuseppe L.R."/>
            <person name="Gasser R.B."/>
        </authorList>
    </citation>
    <scope>NUCLEOTIDE SEQUENCE [LARGE SCALE GENOMIC DNA]</scope>
    <source>
        <strain evidence="1">ISS1980</strain>
    </source>
</reference>
<dbReference type="AlphaFoldDB" id="A0A0V1MIY6"/>
<proteinExistence type="predicted"/>
<dbReference type="Proteomes" id="UP000054843">
    <property type="component" value="Unassembled WGS sequence"/>
</dbReference>
<comment type="caution">
    <text evidence="1">The sequence shown here is derived from an EMBL/GenBank/DDBJ whole genome shotgun (WGS) entry which is preliminary data.</text>
</comment>
<sequence length="88" mass="10039">MASSNSSFLLKLLKNLFVECLIKGKKFSIMIALLKLIISLKTSPFSDFCKLFQQQTGSTAVHVLLLSFHFDEFPFQFCTLSFERTLLP</sequence>
<name>A0A0V1MIY6_9BILA</name>
<gene>
    <name evidence="1" type="ORF">T10_3032</name>
</gene>
<evidence type="ECO:0000313" key="2">
    <source>
        <dbReference type="Proteomes" id="UP000054843"/>
    </source>
</evidence>
<evidence type="ECO:0000313" key="1">
    <source>
        <dbReference type="EMBL" id="KRZ71828.1"/>
    </source>
</evidence>